<dbReference type="Proteomes" id="UP001294570">
    <property type="component" value="Unassembled WGS sequence"/>
</dbReference>
<dbReference type="InterPro" id="IPR011129">
    <property type="entry name" value="CSD"/>
</dbReference>
<proteinExistence type="predicted"/>
<feature type="transmembrane region" description="Helical" evidence="2">
    <location>
        <begin position="56"/>
        <end position="79"/>
    </location>
</feature>
<evidence type="ECO:0000259" key="3">
    <source>
        <dbReference type="PROSITE" id="PS51857"/>
    </source>
</evidence>
<dbReference type="PROSITE" id="PS00352">
    <property type="entry name" value="CSD_1"/>
    <property type="match status" value="1"/>
</dbReference>
<evidence type="ECO:0000256" key="1">
    <source>
        <dbReference type="RuleBase" id="RU000408"/>
    </source>
</evidence>
<dbReference type="InterPro" id="IPR019844">
    <property type="entry name" value="CSD_CS"/>
</dbReference>
<dbReference type="SUPFAM" id="SSF50249">
    <property type="entry name" value="Nucleic acid-binding proteins"/>
    <property type="match status" value="1"/>
</dbReference>
<accession>A0ABU5GSV0</accession>
<dbReference type="EMBL" id="JAXIVU010000017">
    <property type="protein sequence ID" value="MDY7220053.1"/>
    <property type="molecule type" value="Genomic_DNA"/>
</dbReference>
<protein>
    <submittedName>
        <fullName evidence="4">Cold-shock protein</fullName>
    </submittedName>
</protein>
<keyword evidence="2" id="KW-1133">Transmembrane helix</keyword>
<keyword evidence="2" id="KW-0472">Membrane</keyword>
<keyword evidence="2" id="KW-0812">Transmembrane</keyword>
<dbReference type="Pfam" id="PF00313">
    <property type="entry name" value="CSD"/>
    <property type="match status" value="1"/>
</dbReference>
<evidence type="ECO:0000313" key="5">
    <source>
        <dbReference type="Proteomes" id="UP001294570"/>
    </source>
</evidence>
<evidence type="ECO:0000313" key="4">
    <source>
        <dbReference type="EMBL" id="MDY7220053.1"/>
    </source>
</evidence>
<dbReference type="SMART" id="SM00357">
    <property type="entry name" value="CSP"/>
    <property type="match status" value="1"/>
</dbReference>
<organism evidence="4 5">
    <name type="scientific">Denitrificimonas halotolerans</name>
    <dbReference type="NCBI Taxonomy" id="3098930"/>
    <lineage>
        <taxon>Bacteria</taxon>
        <taxon>Pseudomonadati</taxon>
        <taxon>Pseudomonadota</taxon>
        <taxon>Gammaproteobacteria</taxon>
        <taxon>Pseudomonadales</taxon>
        <taxon>Pseudomonadaceae</taxon>
        <taxon>Denitrificimonas</taxon>
    </lineage>
</organism>
<dbReference type="PROSITE" id="PS51857">
    <property type="entry name" value="CSD_2"/>
    <property type="match status" value="1"/>
</dbReference>
<name>A0ABU5GSV0_9GAMM</name>
<sequence length="195" mass="20974">MLKIVHLVTGAIALLLTLALASKNTGAALLLASFAFANLLIAPIQPTWARGARRQLQGLVSALIVLATAMQAVFIISGVDAPDQFNASLLSVATLFAAVILHLALNLRKVSTKSSPLSQDLSDRETGTVKWFNTSKGFGFISRDSGDDIFVHFRAIRGEGHRVLVEGQRVEFTVVDREKGLQAEDVIAALPDERN</sequence>
<dbReference type="PRINTS" id="PR00050">
    <property type="entry name" value="COLDSHOCK"/>
</dbReference>
<dbReference type="InterPro" id="IPR048090">
    <property type="entry name" value="CSP_N_ext_dom"/>
</dbReference>
<feature type="transmembrane region" description="Helical" evidence="2">
    <location>
        <begin position="31"/>
        <end position="49"/>
    </location>
</feature>
<dbReference type="InterPro" id="IPR012340">
    <property type="entry name" value="NA-bd_OB-fold"/>
</dbReference>
<feature type="domain" description="CSD" evidence="3">
    <location>
        <begin position="124"/>
        <end position="188"/>
    </location>
</feature>
<comment type="subcellular location">
    <subcellularLocation>
        <location evidence="1">Cytoplasm</location>
    </subcellularLocation>
</comment>
<gene>
    <name evidence="4" type="ORF">TOI97_10815</name>
</gene>
<dbReference type="RefSeq" id="WP_321554170.1">
    <property type="nucleotide sequence ID" value="NZ_JAXIVU010000017.1"/>
</dbReference>
<keyword evidence="5" id="KW-1185">Reference proteome</keyword>
<dbReference type="InterPro" id="IPR050181">
    <property type="entry name" value="Cold_shock_domain"/>
</dbReference>
<feature type="transmembrane region" description="Helical" evidence="2">
    <location>
        <begin position="85"/>
        <end position="105"/>
    </location>
</feature>
<dbReference type="InterPro" id="IPR002059">
    <property type="entry name" value="CSP_DNA-bd"/>
</dbReference>
<evidence type="ECO:0000256" key="2">
    <source>
        <dbReference type="SAM" id="Phobius"/>
    </source>
</evidence>
<dbReference type="Gene3D" id="2.40.50.140">
    <property type="entry name" value="Nucleic acid-binding proteins"/>
    <property type="match status" value="1"/>
</dbReference>
<dbReference type="PANTHER" id="PTHR11544">
    <property type="entry name" value="COLD SHOCK DOMAIN CONTAINING PROTEINS"/>
    <property type="match status" value="1"/>
</dbReference>
<comment type="caution">
    <text evidence="4">The sequence shown here is derived from an EMBL/GenBank/DDBJ whole genome shotgun (WGS) entry which is preliminary data.</text>
</comment>
<reference evidence="4 5" key="1">
    <citation type="submission" date="2023-12" db="EMBL/GenBank/DDBJ databases">
        <title>Denitrificimonas halotolerans sp. nov.,a novel species isolated from landfill leachate.</title>
        <authorList>
            <person name="Wang S."/>
        </authorList>
    </citation>
    <scope>NUCLEOTIDE SEQUENCE [LARGE SCALE GENOMIC DNA]</scope>
    <source>
        <strain evidence="4 5">JX-1</strain>
    </source>
</reference>
<dbReference type="NCBIfam" id="NF041604">
    <property type="entry name" value="CSP_NTE_dom"/>
    <property type="match status" value="1"/>
</dbReference>
<dbReference type="CDD" id="cd04458">
    <property type="entry name" value="CSP_CDS"/>
    <property type="match status" value="1"/>
</dbReference>